<dbReference type="Proteomes" id="UP000315647">
    <property type="component" value="Chromosome"/>
</dbReference>
<feature type="region of interest" description="Disordered" evidence="1">
    <location>
        <begin position="1"/>
        <end position="20"/>
    </location>
</feature>
<sequence length="491" mass="55720">MAWPELSIEDFPPRRDDEPSSLRQDIIDELSDHFACALNRELHKNPDEQVARRRVLEQFGDPIKIARQLWLDAMKERIMSQRILTGMSAVMAVCCILVVVIAWLMMKESQLVNHQLLEQMALIADRPQPVATNEVDQQILEQLEELNQKQGSLENTSGIGMNQVSFQLIEDQNGQKPAVGFKGTLTKSGGKTDPFSIEAVSDEKGNLDFGKLPWGTYFLNLVAPWNEYYTKPQVTIIPGRDYSETIDCPAAPPREVAIHFDVNLSEKMLPEDRVLICDFRQARYMGGGMEDNNYYFNITRMVDDCSWTMAQYQPMSPSGVYLVDSKNQVSACPLTSQGEFESILLDSIAFKPAVNFPQGDYCLPVMYLIRKQDLSRLSEVSSARQYLVVTKRKPGSVLFNPARSSQRAGSEYFAGGGMAQFRTSVVLIPFNDKAETFEPKTSVSWIDYISHTEQIYGLELKQTLNYSAKPDEKNIWEINLSELEQTFEIEK</sequence>
<feature type="transmembrane region" description="Helical" evidence="2">
    <location>
        <begin position="83"/>
        <end position="106"/>
    </location>
</feature>
<evidence type="ECO:0000313" key="3">
    <source>
        <dbReference type="EMBL" id="QDT29074.1"/>
    </source>
</evidence>
<reference evidence="3 4" key="1">
    <citation type="submission" date="2019-03" db="EMBL/GenBank/DDBJ databases">
        <title>Deep-cultivation of Planctomycetes and their phenomic and genomic characterization uncovers novel biology.</title>
        <authorList>
            <person name="Wiegand S."/>
            <person name="Jogler M."/>
            <person name="Boedeker C."/>
            <person name="Pinto D."/>
            <person name="Vollmers J."/>
            <person name="Rivas-Marin E."/>
            <person name="Kohn T."/>
            <person name="Peeters S.H."/>
            <person name="Heuer A."/>
            <person name="Rast P."/>
            <person name="Oberbeckmann S."/>
            <person name="Bunk B."/>
            <person name="Jeske O."/>
            <person name="Meyerdierks A."/>
            <person name="Storesund J.E."/>
            <person name="Kallscheuer N."/>
            <person name="Luecker S."/>
            <person name="Lage O.M."/>
            <person name="Pohl T."/>
            <person name="Merkel B.J."/>
            <person name="Hornburger P."/>
            <person name="Mueller R.-W."/>
            <person name="Bruemmer F."/>
            <person name="Labrenz M."/>
            <person name="Spormann A.M."/>
            <person name="Op den Camp H."/>
            <person name="Overmann J."/>
            <person name="Amann R."/>
            <person name="Jetten M.S.M."/>
            <person name="Mascher T."/>
            <person name="Medema M.H."/>
            <person name="Devos D.P."/>
            <person name="Kaster A.-K."/>
            <person name="Ovreas L."/>
            <person name="Rohde M."/>
            <person name="Galperin M.Y."/>
            <person name="Jogler C."/>
        </authorList>
    </citation>
    <scope>NUCLEOTIDE SEQUENCE [LARGE SCALE GENOMIC DNA]</scope>
    <source>
        <strain evidence="3 4">Enr10</strain>
    </source>
</reference>
<accession>A0A517QBR5</accession>
<name>A0A517QBR5_9PLAN</name>
<gene>
    <name evidence="3" type="ORF">Enr10x_44230</name>
</gene>
<dbReference type="EMBL" id="CP037421">
    <property type="protein sequence ID" value="QDT29074.1"/>
    <property type="molecule type" value="Genomic_DNA"/>
</dbReference>
<accession>A0A518AB29</accession>
<feature type="compositionally biased region" description="Basic and acidic residues" evidence="1">
    <location>
        <begin position="11"/>
        <end position="20"/>
    </location>
</feature>
<keyword evidence="2" id="KW-0472">Membrane</keyword>
<evidence type="ECO:0000256" key="2">
    <source>
        <dbReference type="SAM" id="Phobius"/>
    </source>
</evidence>
<proteinExistence type="predicted"/>
<keyword evidence="2" id="KW-1133">Transmembrane helix</keyword>
<evidence type="ECO:0000313" key="4">
    <source>
        <dbReference type="Proteomes" id="UP000315647"/>
    </source>
</evidence>
<evidence type="ECO:0000256" key="1">
    <source>
        <dbReference type="SAM" id="MobiDB-lite"/>
    </source>
</evidence>
<dbReference type="AlphaFoldDB" id="A0A517QBR5"/>
<keyword evidence="4" id="KW-1185">Reference proteome</keyword>
<keyword evidence="2" id="KW-0812">Transmembrane</keyword>
<protein>
    <submittedName>
        <fullName evidence="3">Uncharacterized protein</fullName>
    </submittedName>
</protein>
<organism evidence="3 4">
    <name type="scientific">Gimesia panareensis</name>
    <dbReference type="NCBI Taxonomy" id="2527978"/>
    <lineage>
        <taxon>Bacteria</taxon>
        <taxon>Pseudomonadati</taxon>
        <taxon>Planctomycetota</taxon>
        <taxon>Planctomycetia</taxon>
        <taxon>Planctomycetales</taxon>
        <taxon>Planctomycetaceae</taxon>
        <taxon>Gimesia</taxon>
    </lineage>
</organism>